<dbReference type="SUPFAM" id="SSF55874">
    <property type="entry name" value="ATPase domain of HSP90 chaperone/DNA topoisomerase II/histidine kinase"/>
    <property type="match status" value="1"/>
</dbReference>
<dbReference type="SUPFAM" id="SSF63829">
    <property type="entry name" value="Calcium-dependent phosphotriesterase"/>
    <property type="match status" value="4"/>
</dbReference>
<dbReference type="Gene3D" id="3.30.565.10">
    <property type="entry name" value="Histidine kinase-like ATPase, C-terminal domain"/>
    <property type="match status" value="1"/>
</dbReference>
<keyword evidence="13" id="KW-0732">Signal</keyword>
<feature type="chain" id="PRO_5020347577" description="histidine kinase" evidence="13">
    <location>
        <begin position="22"/>
        <end position="1363"/>
    </location>
</feature>
<evidence type="ECO:0000256" key="9">
    <source>
        <dbReference type="ARBA" id="ARBA00023015"/>
    </source>
</evidence>
<comment type="catalytic activity">
    <reaction evidence="1">
        <text>ATP + protein L-histidine = ADP + protein N-phospho-L-histidine.</text>
        <dbReference type="EC" id="2.7.13.3"/>
    </reaction>
</comment>
<dbReference type="Gene3D" id="2.130.10.10">
    <property type="entry name" value="YVTN repeat-like/Quinoprotein amine dehydrogenase"/>
    <property type="match status" value="3"/>
</dbReference>
<dbReference type="SUPFAM" id="SSF47384">
    <property type="entry name" value="Homodimeric domain of signal transducing histidine kinase"/>
    <property type="match status" value="1"/>
</dbReference>
<evidence type="ECO:0000256" key="7">
    <source>
        <dbReference type="ARBA" id="ARBA00022840"/>
    </source>
</evidence>
<dbReference type="InterPro" id="IPR009057">
    <property type="entry name" value="Homeodomain-like_sf"/>
</dbReference>
<keyword evidence="18" id="KW-1185">Reference proteome</keyword>
<reference evidence="17 18" key="1">
    <citation type="submission" date="2019-02" db="EMBL/GenBank/DDBJ databases">
        <title>Genomic Encyclopedia of Type Strains, Phase IV (KMG-IV): sequencing the most valuable type-strain genomes for metagenomic binning, comparative biology and taxonomic classification.</title>
        <authorList>
            <person name="Goeker M."/>
        </authorList>
    </citation>
    <scope>NUCLEOTIDE SEQUENCE [LARGE SCALE GENOMIC DNA]</scope>
    <source>
        <strain evidence="17 18">DSM 18116</strain>
    </source>
</reference>
<comment type="caution">
    <text evidence="17">The sequence shown here is derived from an EMBL/GenBank/DDBJ whole genome shotgun (WGS) entry which is preliminary data.</text>
</comment>
<keyword evidence="6 17" id="KW-0418">Kinase</keyword>
<evidence type="ECO:0000256" key="2">
    <source>
        <dbReference type="ARBA" id="ARBA00012438"/>
    </source>
</evidence>
<dbReference type="InterPro" id="IPR036097">
    <property type="entry name" value="HisK_dim/P_sf"/>
</dbReference>
<evidence type="ECO:0000256" key="12">
    <source>
        <dbReference type="PROSITE-ProRule" id="PRU00169"/>
    </source>
</evidence>
<dbReference type="CDD" id="cd00146">
    <property type="entry name" value="PKD"/>
    <property type="match status" value="1"/>
</dbReference>
<dbReference type="SMART" id="SM00448">
    <property type="entry name" value="REC"/>
    <property type="match status" value="1"/>
</dbReference>
<evidence type="ECO:0000256" key="10">
    <source>
        <dbReference type="ARBA" id="ARBA00023125"/>
    </source>
</evidence>
<keyword evidence="7" id="KW-0067">ATP-binding</keyword>
<keyword evidence="11" id="KW-0804">Transcription</keyword>
<evidence type="ECO:0000256" key="8">
    <source>
        <dbReference type="ARBA" id="ARBA00023012"/>
    </source>
</evidence>
<feature type="domain" description="HTH araC/xylS-type" evidence="14">
    <location>
        <begin position="1254"/>
        <end position="1353"/>
    </location>
</feature>
<keyword evidence="9" id="KW-0805">Transcription regulation</keyword>
<evidence type="ECO:0000256" key="13">
    <source>
        <dbReference type="SAM" id="SignalP"/>
    </source>
</evidence>
<protein>
    <recommendedName>
        <fullName evidence="2">histidine kinase</fullName>
        <ecNumber evidence="2">2.7.13.3</ecNumber>
    </recommendedName>
</protein>
<dbReference type="InterPro" id="IPR011006">
    <property type="entry name" value="CheY-like_superfamily"/>
</dbReference>
<dbReference type="InterPro" id="IPR011123">
    <property type="entry name" value="Y_Y_Y"/>
</dbReference>
<sequence length="1363" mass="153976">MRKIIYIFFCSVFAFCSNSLAQTGHIRFTSLSTRDGLLSNSVNAILKDRYGIMWFGTDDGLNKFDGTNFTVYRYLPGDSTSLRTNEVLALHEDSSGNLWIGTSGGGLSLYDRKRDHFLHYPVQSGTNTLTGSDVIRSICSDYQGKIWIAQFEGLYVMDPKSQLISKHTLHDAYGKPIITTLTSVYADSKQRLWIASDNGLLLYDIKTNSLKVYENKKTDPASLTDNRTRAVTEDKWGNIWVGTAAGLCKLKSDGSGFIRTILNNSEITSIAADGQGLLWVGCSNGLYVYNIESATYSIFTQDYRNHQSLCSKGVRCVYIDQQGIYWLGTYQGGICKYDKNLNLFNLSLNSSFQENRDHVAVITALAENKNGNVLLGTDGNGLYELNRKKDQVQPVNLSLKNVQGNSLSILALLRSANDKLYIGTYSRGLIILDQRTGECTQLVKGDGVNTLTNNDIFCLFEDSKGNIWIGTNGGGIIVVQGTRVIARYSPLPQNGVSLMPINGYIRAIEEDAEGNIWIGTHGGGIAIFETASGKWEIYTQENSLLPSNKIQSIHRDKNGKMWIGTFSGLAAFIPDKHQFKLYSEKDGLQNAMIYQIVEDGTGKLWVSTNTGISRLDTASETFWNFTHMNGLQNSNFVRAAGLRLSDGELFFGGLEGFNHFYPDQLKVNRNVPQVILTDLRISNKSVPAGNDAPIKEHISTASEIRLNYKQNFALSFVALNYTIPRQNRYAYKLDGFEKDWNYIGSGNMASYTNLDPGEYTFRVKAANNDGIWSTNDTIIKVFVKPPFWRTTYAYIFYILAIGGTLLYSRHKGISKLRKKFAQEQEQQEIERVRQLEQMKLKFLTNLSHDFRTPISLIMGPVDQLIDGEDRPEKQEKLNMVRRNARRLLNLVNQLLDFRKLEEQELKLQLSKGEFISFLKEVTDSFRDMSERKNIQFTLKTCIDRLDAYFDRDKMERIFFNLLSNAFKFTLAGGHITVDLQRTESADDPEYTWVSINVTDTGIGIPEDKKELIFDRFFQNESSASVLNQGSGIGLSITKEFIELHNGKIHVESEPGKGCSFTIQIPLKRAYETVTAVTTTQPELPAEDEPVNGPALVREDNINSNELSLLLVEDNDDFRYYLKDNLRNHYKILEATNGREGWQKTLSNHPQLILTDISMPEMDGIELVNKLKSDKRTCHIPVILLTAMTGQEQQLKGLETGANDYITKPFNLEVLNAKIRNLLHLKNTMKTTYSKQISVATPELEMESPDAKLLTEIVNYIENNLTNPQLSVENLSKQIGMSRGTLYARLLELTGETPVEYIRSFRLNKAVSLMEKRNMTISETAYEVGFTTPNYFTRSFKEKFNMLPSEYIAKMKKVNADSKK</sequence>
<dbReference type="Proteomes" id="UP000293874">
    <property type="component" value="Unassembled WGS sequence"/>
</dbReference>
<dbReference type="GO" id="GO:0005524">
    <property type="term" value="F:ATP binding"/>
    <property type="evidence" value="ECO:0007669"/>
    <property type="project" value="UniProtKB-KW"/>
</dbReference>
<dbReference type="SMART" id="SM00387">
    <property type="entry name" value="HATPase_c"/>
    <property type="match status" value="1"/>
</dbReference>
<dbReference type="PANTHER" id="PTHR43547:SF2">
    <property type="entry name" value="HYBRID SIGNAL TRANSDUCTION HISTIDINE KINASE C"/>
    <property type="match status" value="1"/>
</dbReference>
<feature type="domain" description="Histidine kinase" evidence="15">
    <location>
        <begin position="845"/>
        <end position="1068"/>
    </location>
</feature>
<keyword evidence="3 12" id="KW-0597">Phosphoprotein</keyword>
<evidence type="ECO:0000256" key="3">
    <source>
        <dbReference type="ARBA" id="ARBA00022553"/>
    </source>
</evidence>
<feature type="domain" description="Response regulatory" evidence="16">
    <location>
        <begin position="1107"/>
        <end position="1222"/>
    </location>
</feature>
<dbReference type="PROSITE" id="PS01124">
    <property type="entry name" value="HTH_ARAC_FAMILY_2"/>
    <property type="match status" value="1"/>
</dbReference>
<evidence type="ECO:0000256" key="4">
    <source>
        <dbReference type="ARBA" id="ARBA00022679"/>
    </source>
</evidence>
<dbReference type="CDD" id="cd00082">
    <property type="entry name" value="HisKA"/>
    <property type="match status" value="1"/>
</dbReference>
<dbReference type="Gene3D" id="2.60.40.10">
    <property type="entry name" value="Immunoglobulins"/>
    <property type="match status" value="1"/>
</dbReference>
<dbReference type="RefSeq" id="WP_130544123.1">
    <property type="nucleotide sequence ID" value="NZ_CP042431.1"/>
</dbReference>
<dbReference type="FunFam" id="2.60.40.10:FF:000791">
    <property type="entry name" value="Two-component system sensor histidine kinase/response regulator"/>
    <property type="match status" value="1"/>
</dbReference>
<evidence type="ECO:0000256" key="6">
    <source>
        <dbReference type="ARBA" id="ARBA00022777"/>
    </source>
</evidence>
<dbReference type="Pfam" id="PF02518">
    <property type="entry name" value="HATPase_c"/>
    <property type="match status" value="1"/>
</dbReference>
<evidence type="ECO:0000256" key="1">
    <source>
        <dbReference type="ARBA" id="ARBA00000085"/>
    </source>
</evidence>
<dbReference type="EMBL" id="SGXA01000005">
    <property type="protein sequence ID" value="RZS65461.1"/>
    <property type="molecule type" value="Genomic_DNA"/>
</dbReference>
<dbReference type="InterPro" id="IPR011110">
    <property type="entry name" value="Reg_prop"/>
</dbReference>
<keyword evidence="4" id="KW-0808">Transferase</keyword>
<dbReference type="InterPro" id="IPR003661">
    <property type="entry name" value="HisK_dim/P_dom"/>
</dbReference>
<keyword evidence="5" id="KW-0547">Nucleotide-binding</keyword>
<dbReference type="InterPro" id="IPR005467">
    <property type="entry name" value="His_kinase_dom"/>
</dbReference>
<dbReference type="SMART" id="SM00342">
    <property type="entry name" value="HTH_ARAC"/>
    <property type="match status" value="1"/>
</dbReference>
<dbReference type="Pfam" id="PF07495">
    <property type="entry name" value="Y_Y_Y"/>
    <property type="match status" value="1"/>
</dbReference>
<dbReference type="Gene3D" id="1.10.10.60">
    <property type="entry name" value="Homeodomain-like"/>
    <property type="match status" value="2"/>
</dbReference>
<dbReference type="EC" id="2.7.13.3" evidence="2"/>
<dbReference type="InterPro" id="IPR018062">
    <property type="entry name" value="HTH_AraC-typ_CS"/>
</dbReference>
<dbReference type="FunFam" id="3.30.565.10:FF:000037">
    <property type="entry name" value="Hybrid sensor histidine kinase/response regulator"/>
    <property type="match status" value="1"/>
</dbReference>
<dbReference type="SMART" id="SM00388">
    <property type="entry name" value="HisKA"/>
    <property type="match status" value="1"/>
</dbReference>
<dbReference type="CDD" id="cd16922">
    <property type="entry name" value="HATPase_EvgS-ArcB-TorS-like"/>
    <property type="match status" value="1"/>
</dbReference>
<keyword evidence="8" id="KW-0902">Two-component regulatory system</keyword>
<evidence type="ECO:0000313" key="18">
    <source>
        <dbReference type="Proteomes" id="UP000293874"/>
    </source>
</evidence>
<name>A0A4Q7MCB4_9BACT</name>
<proteinExistence type="predicted"/>
<dbReference type="PROSITE" id="PS50109">
    <property type="entry name" value="HIS_KIN"/>
    <property type="match status" value="1"/>
</dbReference>
<dbReference type="InterPro" id="IPR003594">
    <property type="entry name" value="HATPase_dom"/>
</dbReference>
<accession>A0A4Q7MCB4</accession>
<dbReference type="InterPro" id="IPR015943">
    <property type="entry name" value="WD40/YVTN_repeat-like_dom_sf"/>
</dbReference>
<dbReference type="FunFam" id="1.10.287.130:FF:000045">
    <property type="entry name" value="Two-component system sensor histidine kinase/response regulator"/>
    <property type="match status" value="1"/>
</dbReference>
<dbReference type="Pfam" id="PF07494">
    <property type="entry name" value="Reg_prop"/>
    <property type="match status" value="7"/>
</dbReference>
<dbReference type="Gene3D" id="1.10.287.130">
    <property type="match status" value="1"/>
</dbReference>
<feature type="modified residue" description="4-aspartylphosphate" evidence="12">
    <location>
        <position position="1155"/>
    </location>
</feature>
<evidence type="ECO:0000259" key="15">
    <source>
        <dbReference type="PROSITE" id="PS50109"/>
    </source>
</evidence>
<dbReference type="Gene3D" id="3.40.50.2300">
    <property type="match status" value="1"/>
</dbReference>
<dbReference type="SUPFAM" id="SSF52172">
    <property type="entry name" value="CheY-like"/>
    <property type="match status" value="1"/>
</dbReference>
<organism evidence="17 18">
    <name type="scientific">Pseudobacter ginsenosidimutans</name>
    <dbReference type="NCBI Taxonomy" id="661488"/>
    <lineage>
        <taxon>Bacteria</taxon>
        <taxon>Pseudomonadati</taxon>
        <taxon>Bacteroidota</taxon>
        <taxon>Chitinophagia</taxon>
        <taxon>Chitinophagales</taxon>
        <taxon>Chitinophagaceae</taxon>
        <taxon>Pseudobacter</taxon>
    </lineage>
</organism>
<dbReference type="PRINTS" id="PR00344">
    <property type="entry name" value="BCTRLSENSOR"/>
</dbReference>
<evidence type="ECO:0000259" key="14">
    <source>
        <dbReference type="PROSITE" id="PS01124"/>
    </source>
</evidence>
<dbReference type="Pfam" id="PF00512">
    <property type="entry name" value="HisKA"/>
    <property type="match status" value="1"/>
</dbReference>
<dbReference type="SUPFAM" id="SSF46689">
    <property type="entry name" value="Homeodomain-like"/>
    <property type="match status" value="1"/>
</dbReference>
<dbReference type="InterPro" id="IPR004358">
    <property type="entry name" value="Sig_transdc_His_kin-like_C"/>
</dbReference>
<dbReference type="InterPro" id="IPR018060">
    <property type="entry name" value="HTH_AraC"/>
</dbReference>
<evidence type="ECO:0000256" key="11">
    <source>
        <dbReference type="ARBA" id="ARBA00023163"/>
    </source>
</evidence>
<dbReference type="InterPro" id="IPR001789">
    <property type="entry name" value="Sig_transdc_resp-reg_receiver"/>
</dbReference>
<dbReference type="InterPro" id="IPR013783">
    <property type="entry name" value="Ig-like_fold"/>
</dbReference>
<gene>
    <name evidence="17" type="ORF">EV199_5634</name>
</gene>
<dbReference type="Pfam" id="PF12833">
    <property type="entry name" value="HTH_18"/>
    <property type="match status" value="1"/>
</dbReference>
<dbReference type="GO" id="GO:0000155">
    <property type="term" value="F:phosphorelay sensor kinase activity"/>
    <property type="evidence" value="ECO:0007669"/>
    <property type="project" value="InterPro"/>
</dbReference>
<dbReference type="Pfam" id="PF00072">
    <property type="entry name" value="Response_reg"/>
    <property type="match status" value="1"/>
</dbReference>
<keyword evidence="10" id="KW-0238">DNA-binding</keyword>
<dbReference type="PANTHER" id="PTHR43547">
    <property type="entry name" value="TWO-COMPONENT HISTIDINE KINASE"/>
    <property type="match status" value="1"/>
</dbReference>
<dbReference type="PROSITE" id="PS50110">
    <property type="entry name" value="RESPONSE_REGULATORY"/>
    <property type="match status" value="1"/>
</dbReference>
<evidence type="ECO:0000256" key="5">
    <source>
        <dbReference type="ARBA" id="ARBA00022741"/>
    </source>
</evidence>
<dbReference type="GO" id="GO:0003700">
    <property type="term" value="F:DNA-binding transcription factor activity"/>
    <property type="evidence" value="ECO:0007669"/>
    <property type="project" value="InterPro"/>
</dbReference>
<dbReference type="PROSITE" id="PS00041">
    <property type="entry name" value="HTH_ARAC_FAMILY_1"/>
    <property type="match status" value="1"/>
</dbReference>
<dbReference type="OrthoDB" id="1489484at2"/>
<evidence type="ECO:0000259" key="16">
    <source>
        <dbReference type="PROSITE" id="PS50110"/>
    </source>
</evidence>
<feature type="signal peptide" evidence="13">
    <location>
        <begin position="1"/>
        <end position="21"/>
    </location>
</feature>
<evidence type="ECO:0000313" key="17">
    <source>
        <dbReference type="EMBL" id="RZS65461.1"/>
    </source>
</evidence>
<dbReference type="GO" id="GO:0043565">
    <property type="term" value="F:sequence-specific DNA binding"/>
    <property type="evidence" value="ECO:0007669"/>
    <property type="project" value="InterPro"/>
</dbReference>
<dbReference type="InterPro" id="IPR036890">
    <property type="entry name" value="HATPase_C_sf"/>
</dbReference>